<dbReference type="SFLD" id="SFLDG00179">
    <property type="entry name" value="mandelate_racemase"/>
    <property type="match status" value="1"/>
</dbReference>
<name>A0ABV4U459_9BACT</name>
<proteinExistence type="predicted"/>
<gene>
    <name evidence="5" type="ORF">ACERK3_06470</name>
</gene>
<dbReference type="SUPFAM" id="SSF51604">
    <property type="entry name" value="Enolase C-terminal domain-like"/>
    <property type="match status" value="1"/>
</dbReference>
<evidence type="ECO:0000259" key="4">
    <source>
        <dbReference type="SMART" id="SM00922"/>
    </source>
</evidence>
<dbReference type="InterPro" id="IPR046945">
    <property type="entry name" value="RHMD-like"/>
</dbReference>
<reference evidence="5 6" key="1">
    <citation type="submission" date="2024-08" db="EMBL/GenBank/DDBJ databases">
        <title>Whole-genome sequencing of halo(alkali)philic microorganisms from hypersaline lakes.</title>
        <authorList>
            <person name="Sorokin D.Y."/>
            <person name="Merkel A.Y."/>
            <person name="Messina E."/>
            <person name="Yakimov M."/>
        </authorList>
    </citation>
    <scope>NUCLEOTIDE SEQUENCE [LARGE SCALE GENOMIC DNA]</scope>
    <source>
        <strain evidence="5 6">AB-hyl4</strain>
    </source>
</reference>
<accession>A0ABV4U459</accession>
<dbReference type="CDD" id="cd03316">
    <property type="entry name" value="MR_like"/>
    <property type="match status" value="1"/>
</dbReference>
<dbReference type="SFLD" id="SFLDS00001">
    <property type="entry name" value="Enolase"/>
    <property type="match status" value="1"/>
</dbReference>
<keyword evidence="6" id="KW-1185">Reference proteome</keyword>
<sequence>MKITNVRCHLLTTDLRQATIVWAGGSIPYWNTALIEVETDAGVSGLGEAYYPGLSAPRPTQAMTDNFATLLVGENPLDIARLFHKMRAKSYAWGKAGLPLMVAGTIENALWDILGQVQGVPVWQLLGGRCHDGIMAYASGGNDAPDALLQDEMRSYVERGFKAVKIRIGRSVKEDVHKVALCREALGPDVHLMVDAVMGHNPQPLTAKQALERARAVEPYDITWFEDPVNNRDYAGCAFVRQQTSIPIAAGETAVGVHEFLPFFEADAVDYIQPDPTHSGGILECLDIRALARAHGVRVIYHSWGMAPCLSANYNLAFADPYSTFVEYPTHGMPLVDELAIEPFEIVNGMLQAPTQPGLGVRLTPEILENYAYVDGSIFWP</sequence>
<dbReference type="InterPro" id="IPR029017">
    <property type="entry name" value="Enolase-like_N"/>
</dbReference>
<evidence type="ECO:0000256" key="2">
    <source>
        <dbReference type="ARBA" id="ARBA00022723"/>
    </source>
</evidence>
<evidence type="ECO:0000313" key="5">
    <source>
        <dbReference type="EMBL" id="MFA9477940.1"/>
    </source>
</evidence>
<dbReference type="SMART" id="SM00922">
    <property type="entry name" value="MR_MLE"/>
    <property type="match status" value="1"/>
</dbReference>
<dbReference type="Gene3D" id="3.20.20.120">
    <property type="entry name" value="Enolase-like C-terminal domain"/>
    <property type="match status" value="1"/>
</dbReference>
<comment type="cofactor">
    <cofactor evidence="1">
        <name>Mg(2+)</name>
        <dbReference type="ChEBI" id="CHEBI:18420"/>
    </cofactor>
</comment>
<dbReference type="PANTHER" id="PTHR13794">
    <property type="entry name" value="ENOLASE SUPERFAMILY, MANDELATE RACEMASE"/>
    <property type="match status" value="1"/>
</dbReference>
<protein>
    <submittedName>
        <fullName evidence="5">Mandelate racemase/muconate lactonizing enzyme family protein</fullName>
    </submittedName>
</protein>
<dbReference type="InterPro" id="IPR036849">
    <property type="entry name" value="Enolase-like_C_sf"/>
</dbReference>
<evidence type="ECO:0000313" key="6">
    <source>
        <dbReference type="Proteomes" id="UP001575105"/>
    </source>
</evidence>
<feature type="domain" description="Mandelate racemase/muconate lactonizing enzyme C-terminal" evidence="4">
    <location>
        <begin position="145"/>
        <end position="247"/>
    </location>
</feature>
<dbReference type="Pfam" id="PF02746">
    <property type="entry name" value="MR_MLE_N"/>
    <property type="match status" value="1"/>
</dbReference>
<dbReference type="Gene3D" id="3.30.390.10">
    <property type="entry name" value="Enolase-like, N-terminal domain"/>
    <property type="match status" value="1"/>
</dbReference>
<dbReference type="Proteomes" id="UP001575105">
    <property type="component" value="Unassembled WGS sequence"/>
</dbReference>
<dbReference type="RefSeq" id="WP_425344864.1">
    <property type="nucleotide sequence ID" value="NZ_JBGUBD010000003.1"/>
</dbReference>
<keyword evidence="3" id="KW-0460">Magnesium</keyword>
<comment type="caution">
    <text evidence="5">The sequence shown here is derived from an EMBL/GenBank/DDBJ whole genome shotgun (WGS) entry which is preliminary data.</text>
</comment>
<organism evidence="5 6">
    <name type="scientific">Natronomicrosphaera hydrolytica</name>
    <dbReference type="NCBI Taxonomy" id="3242702"/>
    <lineage>
        <taxon>Bacteria</taxon>
        <taxon>Pseudomonadati</taxon>
        <taxon>Planctomycetota</taxon>
        <taxon>Phycisphaerae</taxon>
        <taxon>Phycisphaerales</taxon>
        <taxon>Phycisphaeraceae</taxon>
        <taxon>Natronomicrosphaera</taxon>
    </lineage>
</organism>
<dbReference type="InterPro" id="IPR029065">
    <property type="entry name" value="Enolase_C-like"/>
</dbReference>
<dbReference type="Pfam" id="PF13378">
    <property type="entry name" value="MR_MLE_C"/>
    <property type="match status" value="1"/>
</dbReference>
<dbReference type="InterPro" id="IPR013341">
    <property type="entry name" value="Mandelate_racemase_N_dom"/>
</dbReference>
<dbReference type="PANTHER" id="PTHR13794:SF58">
    <property type="entry name" value="MITOCHONDRIAL ENOLASE SUPERFAMILY MEMBER 1"/>
    <property type="match status" value="1"/>
</dbReference>
<keyword evidence="2" id="KW-0479">Metal-binding</keyword>
<dbReference type="EMBL" id="JBGUBD010000003">
    <property type="protein sequence ID" value="MFA9477940.1"/>
    <property type="molecule type" value="Genomic_DNA"/>
</dbReference>
<evidence type="ECO:0000256" key="3">
    <source>
        <dbReference type="ARBA" id="ARBA00022842"/>
    </source>
</evidence>
<dbReference type="InterPro" id="IPR013342">
    <property type="entry name" value="Mandelate_racemase_C"/>
</dbReference>
<evidence type="ECO:0000256" key="1">
    <source>
        <dbReference type="ARBA" id="ARBA00001946"/>
    </source>
</evidence>
<dbReference type="SUPFAM" id="SSF54826">
    <property type="entry name" value="Enolase N-terminal domain-like"/>
    <property type="match status" value="1"/>
</dbReference>